<dbReference type="GeneID" id="5974595"/>
<dbReference type="InterPro" id="IPR052207">
    <property type="entry name" value="Max-like/E-box_TFs"/>
</dbReference>
<dbReference type="Pfam" id="PF00010">
    <property type="entry name" value="HLH"/>
    <property type="match status" value="1"/>
</dbReference>
<comment type="subcellular location">
    <subcellularLocation>
        <location evidence="1">Nucleus</location>
    </subcellularLocation>
</comment>
<dbReference type="SUPFAM" id="SSF47459">
    <property type="entry name" value="HLH, helix-loop-helix DNA-binding domain"/>
    <property type="match status" value="1"/>
</dbReference>
<dbReference type="PANTHER" id="PTHR15741">
    <property type="entry name" value="BASIC HELIX-LOOP-HELIX ZIP TRANSCRIPTION FACTOR"/>
    <property type="match status" value="1"/>
</dbReference>
<dbReference type="VEuPathDB" id="FungiDB:JI435_073640"/>
<dbReference type="GO" id="GO:0000978">
    <property type="term" value="F:RNA polymerase II cis-regulatory region sequence-specific DNA binding"/>
    <property type="evidence" value="ECO:0000318"/>
    <property type="project" value="GO_Central"/>
</dbReference>
<dbReference type="InterPro" id="IPR011598">
    <property type="entry name" value="bHLH_dom"/>
</dbReference>
<keyword evidence="4" id="KW-0804">Transcription</keyword>
<evidence type="ECO:0000256" key="4">
    <source>
        <dbReference type="ARBA" id="ARBA00023163"/>
    </source>
</evidence>
<feature type="region of interest" description="Disordered" evidence="6">
    <location>
        <begin position="209"/>
        <end position="286"/>
    </location>
</feature>
<dbReference type="PANTHER" id="PTHR15741:SF27">
    <property type="entry name" value="TRANSCRIPTION FACTOR AP-4"/>
    <property type="match status" value="1"/>
</dbReference>
<feature type="domain" description="BHLH" evidence="7">
    <location>
        <begin position="276"/>
        <end position="327"/>
    </location>
</feature>
<dbReference type="GO" id="GO:0006357">
    <property type="term" value="P:regulation of transcription by RNA polymerase II"/>
    <property type="evidence" value="ECO:0000318"/>
    <property type="project" value="GO_Central"/>
</dbReference>
<feature type="compositionally biased region" description="Basic and acidic residues" evidence="6">
    <location>
        <begin position="267"/>
        <end position="286"/>
    </location>
</feature>
<dbReference type="eggNOG" id="ENOG502S8TF">
    <property type="taxonomic scope" value="Eukaryota"/>
</dbReference>
<dbReference type="InParanoid" id="Q0ULK0"/>
<name>Q0ULK0_PHANO</name>
<proteinExistence type="predicted"/>
<protein>
    <recommendedName>
        <fullName evidence="7">BHLH domain-containing protein</fullName>
    </recommendedName>
</protein>
<gene>
    <name evidence="8" type="ORF">SNOG_07364</name>
</gene>
<dbReference type="InterPro" id="IPR036638">
    <property type="entry name" value="HLH_DNA-bd_sf"/>
</dbReference>
<dbReference type="HOGENOM" id="CLU_816643_0_0_1"/>
<evidence type="ECO:0000313" key="8">
    <source>
        <dbReference type="EMBL" id="EAT84830.2"/>
    </source>
</evidence>
<feature type="region of interest" description="Disordered" evidence="6">
    <location>
        <begin position="138"/>
        <end position="173"/>
    </location>
</feature>
<organism evidence="8 9">
    <name type="scientific">Phaeosphaeria nodorum (strain SN15 / ATCC MYA-4574 / FGSC 10173)</name>
    <name type="common">Glume blotch fungus</name>
    <name type="synonym">Parastagonospora nodorum</name>
    <dbReference type="NCBI Taxonomy" id="321614"/>
    <lineage>
        <taxon>Eukaryota</taxon>
        <taxon>Fungi</taxon>
        <taxon>Dikarya</taxon>
        <taxon>Ascomycota</taxon>
        <taxon>Pezizomycotina</taxon>
        <taxon>Dothideomycetes</taxon>
        <taxon>Pleosporomycetidae</taxon>
        <taxon>Pleosporales</taxon>
        <taxon>Pleosporineae</taxon>
        <taxon>Phaeosphaeriaceae</taxon>
        <taxon>Parastagonospora</taxon>
    </lineage>
</organism>
<keyword evidence="3" id="KW-0238">DNA-binding</keyword>
<evidence type="ECO:0000256" key="1">
    <source>
        <dbReference type="ARBA" id="ARBA00004123"/>
    </source>
</evidence>
<evidence type="ECO:0000256" key="6">
    <source>
        <dbReference type="SAM" id="MobiDB-lite"/>
    </source>
</evidence>
<dbReference type="GO" id="GO:0005634">
    <property type="term" value="C:nucleus"/>
    <property type="evidence" value="ECO:0007669"/>
    <property type="project" value="UniProtKB-SubCell"/>
</dbReference>
<sequence>MRPDTFSGSLFDDDFNNYDASHSLLTEGETQSIADFFSNTDPFLADQHFPPATSTDTKHSLDEFTDWTNFMQPATVHGVSATIPDQAHLHNHNALFNDHTYAQPPPPVNHYGNTHNTQDDLQAASTLFQNSQASYANNNRSHSFHATPTTSQPLAANESSSTVDRDGKPLRVTPHGLINEQLSALLPNHNEEGTLDAQFAAQWVGTNAIQIQRRPSSEDEEDAKPSKKRRKSKAGKDGLQKSARNGKGRKASTVEEGKRKRAAAQKLQRENLTEEQKRSNHILSEQKRRNLIKRGFDDLHDLVPEIRNGGLSKSSVLTEAANFLENVIMDNNKFRKLLGG</sequence>
<keyword evidence="5" id="KW-0539">Nucleus</keyword>
<dbReference type="EMBL" id="CH445335">
    <property type="protein sequence ID" value="EAT84830.2"/>
    <property type="molecule type" value="Genomic_DNA"/>
</dbReference>
<evidence type="ECO:0000256" key="2">
    <source>
        <dbReference type="ARBA" id="ARBA00023015"/>
    </source>
</evidence>
<dbReference type="Gene3D" id="4.10.280.10">
    <property type="entry name" value="Helix-loop-helix DNA-binding domain"/>
    <property type="match status" value="1"/>
</dbReference>
<dbReference type="SMART" id="SM00353">
    <property type="entry name" value="HLH"/>
    <property type="match status" value="1"/>
</dbReference>
<evidence type="ECO:0000256" key="5">
    <source>
        <dbReference type="ARBA" id="ARBA00023242"/>
    </source>
</evidence>
<dbReference type="GO" id="GO:0046983">
    <property type="term" value="F:protein dimerization activity"/>
    <property type="evidence" value="ECO:0007669"/>
    <property type="project" value="InterPro"/>
</dbReference>
<evidence type="ECO:0000256" key="3">
    <source>
        <dbReference type="ARBA" id="ARBA00023125"/>
    </source>
</evidence>
<feature type="compositionally biased region" description="Polar residues" evidence="6">
    <location>
        <begin position="138"/>
        <end position="162"/>
    </location>
</feature>
<keyword evidence="2" id="KW-0805">Transcription regulation</keyword>
<evidence type="ECO:0000259" key="7">
    <source>
        <dbReference type="PROSITE" id="PS50888"/>
    </source>
</evidence>
<dbReference type="RefSeq" id="XP_001797702.1">
    <property type="nucleotide sequence ID" value="XM_001797650.1"/>
</dbReference>
<dbReference type="PROSITE" id="PS50888">
    <property type="entry name" value="BHLH"/>
    <property type="match status" value="1"/>
</dbReference>
<dbReference type="Proteomes" id="UP000001055">
    <property type="component" value="Unassembled WGS sequence"/>
</dbReference>
<dbReference type="STRING" id="321614.Q0ULK0"/>
<reference evidence="9" key="1">
    <citation type="journal article" date="2007" name="Plant Cell">
        <title>Dothideomycete-plant interactions illuminated by genome sequencing and EST analysis of the wheat pathogen Stagonospora nodorum.</title>
        <authorList>
            <person name="Hane J.K."/>
            <person name="Lowe R.G."/>
            <person name="Solomon P.S."/>
            <person name="Tan K.C."/>
            <person name="Schoch C.L."/>
            <person name="Spatafora J.W."/>
            <person name="Crous P.W."/>
            <person name="Kodira C."/>
            <person name="Birren B.W."/>
            <person name="Galagan J.E."/>
            <person name="Torriani S.F."/>
            <person name="McDonald B.A."/>
            <person name="Oliver R.P."/>
        </authorList>
    </citation>
    <scope>NUCLEOTIDE SEQUENCE [LARGE SCALE GENOMIC DNA]</scope>
    <source>
        <strain evidence="9">SN15 / ATCC MYA-4574 / FGSC 10173</strain>
    </source>
</reference>
<dbReference type="KEGG" id="pno:SNOG_07364"/>
<evidence type="ECO:0000313" key="9">
    <source>
        <dbReference type="Proteomes" id="UP000001055"/>
    </source>
</evidence>
<accession>Q0ULK0</accession>
<dbReference type="GO" id="GO:0000981">
    <property type="term" value="F:DNA-binding transcription factor activity, RNA polymerase II-specific"/>
    <property type="evidence" value="ECO:0000318"/>
    <property type="project" value="GO_Central"/>
</dbReference>
<dbReference type="AlphaFoldDB" id="Q0ULK0"/>